<proteinExistence type="predicted"/>
<dbReference type="EMBL" id="JAGYWB010000007">
    <property type="protein sequence ID" value="KAI0515983.1"/>
    <property type="molecule type" value="Genomic_DNA"/>
</dbReference>
<dbReference type="Proteomes" id="UP000829196">
    <property type="component" value="Unassembled WGS sequence"/>
</dbReference>
<accession>A0A8T3BRF9</accession>
<evidence type="ECO:0000313" key="2">
    <source>
        <dbReference type="Proteomes" id="UP000829196"/>
    </source>
</evidence>
<protein>
    <submittedName>
        <fullName evidence="1">Uncharacterized protein</fullName>
    </submittedName>
</protein>
<name>A0A8T3BRF9_DENNO</name>
<comment type="caution">
    <text evidence="1">The sequence shown here is derived from an EMBL/GenBank/DDBJ whole genome shotgun (WGS) entry which is preliminary data.</text>
</comment>
<gene>
    <name evidence="1" type="ORF">KFK09_008654</name>
</gene>
<sequence length="148" mass="17632">MKNENKKEIITVKTFNEYVLMQYHCRAKQLEECIKVLCNELPRTLIPYTIFKCMNIAIDLMKVFKNFLISARASNVGLKKLFKSKVEECNEMLLCVDRSYSRHLSRKFNLHKAYDPANEHMGCEIKDYINQHTSFKDLIEHFTNRKFK</sequence>
<dbReference type="AlphaFoldDB" id="A0A8T3BRF9"/>
<keyword evidence="2" id="KW-1185">Reference proteome</keyword>
<evidence type="ECO:0000313" key="1">
    <source>
        <dbReference type="EMBL" id="KAI0515983.1"/>
    </source>
</evidence>
<organism evidence="1 2">
    <name type="scientific">Dendrobium nobile</name>
    <name type="common">Orchid</name>
    <dbReference type="NCBI Taxonomy" id="94219"/>
    <lineage>
        <taxon>Eukaryota</taxon>
        <taxon>Viridiplantae</taxon>
        <taxon>Streptophyta</taxon>
        <taxon>Embryophyta</taxon>
        <taxon>Tracheophyta</taxon>
        <taxon>Spermatophyta</taxon>
        <taxon>Magnoliopsida</taxon>
        <taxon>Liliopsida</taxon>
        <taxon>Asparagales</taxon>
        <taxon>Orchidaceae</taxon>
        <taxon>Epidendroideae</taxon>
        <taxon>Malaxideae</taxon>
        <taxon>Dendrobiinae</taxon>
        <taxon>Dendrobium</taxon>
    </lineage>
</organism>
<reference evidence="1" key="1">
    <citation type="journal article" date="2022" name="Front. Genet.">
        <title>Chromosome-Scale Assembly of the Dendrobium nobile Genome Provides Insights Into the Molecular Mechanism of the Biosynthesis of the Medicinal Active Ingredient of Dendrobium.</title>
        <authorList>
            <person name="Xu Q."/>
            <person name="Niu S.-C."/>
            <person name="Li K.-L."/>
            <person name="Zheng P.-J."/>
            <person name="Zhang X.-J."/>
            <person name="Jia Y."/>
            <person name="Liu Y."/>
            <person name="Niu Y.-X."/>
            <person name="Yu L.-H."/>
            <person name="Chen D.-F."/>
            <person name="Zhang G.-Q."/>
        </authorList>
    </citation>
    <scope>NUCLEOTIDE SEQUENCE</scope>
    <source>
        <tissue evidence="1">Leaf</tissue>
    </source>
</reference>